<dbReference type="GeneID" id="68918926"/>
<gene>
    <name evidence="1 3" type="ORF">CBG27473</name>
    <name evidence="1" type="ORF">CBG_27473</name>
</gene>
<dbReference type="GO" id="GO:0046920">
    <property type="term" value="F:alpha-(1-&gt;3)-fucosyltransferase activity"/>
    <property type="evidence" value="ECO:0000318"/>
    <property type="project" value="GO_Central"/>
</dbReference>
<dbReference type="Pfam" id="PF06542">
    <property type="entry name" value="PHA-1"/>
    <property type="match status" value="1"/>
</dbReference>
<sequence>MTSNQPFLNQLSIFETNSDEENDTAVKDIPVGPFFANVDIIRDKILQIDDSSDYKADFICWAMMMKNVDVRAEYALFKMGSGYKKDVLKIYLSPGNVYYWYPTICVNGTSVDMRKASLFLQYLHDYVDGNVTEVQIINQYRKRLRISRLLHRKIIQTLIGSEKKHLKKVFGMDQLCGGCKLCFDLVDNLEEHSLVTWKMLSRGSNTVFNHISVPELLMFQIAQRCMNSTSDKESCMKLLSSFIEDNISVKKLTIPSPRYDGPPVEVLVAILKQWKVRSAVLDVHDFQEYCELGNKKQFFTKFCFGRKDEELSWESTHFIESLTIKFTFSGRVFRQLQELLRNYTKLYRITSKIRKVVSSTQHCAIVFSGKFNDHRIRSNVIIIPCIVNTGNMEKQSNFTMEFFLPLNVAIDAESFLKRLNASKLNSWILSTIASDQERELPLNEQHENCKWEKMRFYNKIRSNWIILHVCTKA</sequence>
<dbReference type="AlphaFoldDB" id="B6IEY9"/>
<proteinExistence type="predicted"/>
<dbReference type="HOGENOM" id="CLU_577759_0_0_1"/>
<dbReference type="KEGG" id="cbr:CBG_27473"/>
<dbReference type="Proteomes" id="UP000008549">
    <property type="component" value="Unassembled WGS sequence"/>
</dbReference>
<protein>
    <submittedName>
        <fullName evidence="1">Protein CBG27473</fullName>
    </submittedName>
</protein>
<dbReference type="EMBL" id="HE601451">
    <property type="protein sequence ID" value="CAR98469.1"/>
    <property type="molecule type" value="Genomic_DNA"/>
</dbReference>
<reference evidence="1 2" key="2">
    <citation type="journal article" date="2011" name="PLoS Genet.">
        <title>Caenorhabditis briggsae recombinant inbred line genotypes reveal inter-strain incompatibility and the evolution of recombination.</title>
        <authorList>
            <person name="Ross J.A."/>
            <person name="Koboldt D.C."/>
            <person name="Staisch J.E."/>
            <person name="Chamberlin H.M."/>
            <person name="Gupta B.P."/>
            <person name="Miller R.D."/>
            <person name="Baird S.E."/>
            <person name="Haag E.S."/>
        </authorList>
    </citation>
    <scope>NUCLEOTIDE SEQUENCE [LARGE SCALE GENOMIC DNA]</scope>
    <source>
        <strain evidence="1 2">AF16</strain>
    </source>
</reference>
<keyword evidence="2" id="KW-1185">Reference proteome</keyword>
<accession>B6IEY9</accession>
<reference evidence="1 2" key="1">
    <citation type="journal article" date="2003" name="PLoS Biol.">
        <title>The genome sequence of Caenorhabditis briggsae: a platform for comparative genomics.</title>
        <authorList>
            <person name="Stein L.D."/>
            <person name="Bao Z."/>
            <person name="Blasiar D."/>
            <person name="Blumenthal T."/>
            <person name="Brent M.R."/>
            <person name="Chen N."/>
            <person name="Chinwalla A."/>
            <person name="Clarke L."/>
            <person name="Clee C."/>
            <person name="Coghlan A."/>
            <person name="Coulson A."/>
            <person name="D'Eustachio P."/>
            <person name="Fitch D.H."/>
            <person name="Fulton L.A."/>
            <person name="Fulton R.E."/>
            <person name="Griffiths-Jones S."/>
            <person name="Harris T.W."/>
            <person name="Hillier L.W."/>
            <person name="Kamath R."/>
            <person name="Kuwabara P.E."/>
            <person name="Mardis E.R."/>
            <person name="Marra M.A."/>
            <person name="Miner T.L."/>
            <person name="Minx P."/>
            <person name="Mullikin J.C."/>
            <person name="Plumb R.W."/>
            <person name="Rogers J."/>
            <person name="Schein J.E."/>
            <person name="Sohrmann M."/>
            <person name="Spieth J."/>
            <person name="Stajich J.E."/>
            <person name="Wei C."/>
            <person name="Willey D."/>
            <person name="Wilson R.K."/>
            <person name="Durbin R."/>
            <person name="Waterston R.H."/>
        </authorList>
    </citation>
    <scope>NUCLEOTIDE SEQUENCE [LARGE SCALE GENOMIC DNA]</scope>
    <source>
        <strain evidence="1 2">AF16</strain>
    </source>
</reference>
<name>B6IEY9_CAEBR</name>
<dbReference type="CTD" id="68918926"/>
<dbReference type="WormBase" id="CBG27473">
    <property type="protein sequence ID" value="CBP29577"/>
    <property type="gene ID" value="WBGene00088887"/>
</dbReference>
<dbReference type="InParanoid" id="B6IEY9"/>
<evidence type="ECO:0000313" key="2">
    <source>
        <dbReference type="Proteomes" id="UP000008549"/>
    </source>
</evidence>
<evidence type="ECO:0000313" key="3">
    <source>
        <dbReference type="WormBase" id="CBG27473"/>
    </source>
</evidence>
<evidence type="ECO:0000313" key="1">
    <source>
        <dbReference type="EMBL" id="CAR98469.1"/>
    </source>
</evidence>
<dbReference type="InterPro" id="IPR009497">
    <property type="entry name" value="Regulator_protein_PHA-1"/>
</dbReference>
<dbReference type="RefSeq" id="XP_045098042.1">
    <property type="nucleotide sequence ID" value="XM_045238959.1"/>
</dbReference>
<organism evidence="1 2">
    <name type="scientific">Caenorhabditis briggsae</name>
    <dbReference type="NCBI Taxonomy" id="6238"/>
    <lineage>
        <taxon>Eukaryota</taxon>
        <taxon>Metazoa</taxon>
        <taxon>Ecdysozoa</taxon>
        <taxon>Nematoda</taxon>
        <taxon>Chromadorea</taxon>
        <taxon>Rhabditida</taxon>
        <taxon>Rhabditina</taxon>
        <taxon>Rhabditomorpha</taxon>
        <taxon>Rhabditoidea</taxon>
        <taxon>Rhabditidae</taxon>
        <taxon>Peloderinae</taxon>
        <taxon>Caenorhabditis</taxon>
    </lineage>
</organism>